<reference evidence="8" key="1">
    <citation type="submission" date="2017-09" db="EMBL/GenBank/DDBJ databases">
        <title>Depth-based differentiation of microbial function through sediment-hosted aquifers and enrichment of novel symbionts in the deep terrestrial subsurface.</title>
        <authorList>
            <person name="Probst A.J."/>
            <person name="Ladd B."/>
            <person name="Jarett J.K."/>
            <person name="Geller-Mcgrath D.E."/>
            <person name="Sieber C.M.K."/>
            <person name="Emerson J.B."/>
            <person name="Anantharaman K."/>
            <person name="Thomas B.C."/>
            <person name="Malmstrom R."/>
            <person name="Stieglmeier M."/>
            <person name="Klingl A."/>
            <person name="Woyke T."/>
            <person name="Ryan C.M."/>
            <person name="Banfield J.F."/>
        </authorList>
    </citation>
    <scope>NUCLEOTIDE SEQUENCE [LARGE SCALE GENOMIC DNA]</scope>
</reference>
<dbReference type="GO" id="GO:0006412">
    <property type="term" value="P:translation"/>
    <property type="evidence" value="ECO:0007669"/>
    <property type="project" value="UniProtKB-UniRule"/>
</dbReference>
<dbReference type="Gene3D" id="1.20.58.110">
    <property type="entry name" value="Ribosomal protein S20"/>
    <property type="match status" value="1"/>
</dbReference>
<dbReference type="SUPFAM" id="SSF46992">
    <property type="entry name" value="Ribosomal protein S20"/>
    <property type="match status" value="1"/>
</dbReference>
<dbReference type="InterPro" id="IPR036510">
    <property type="entry name" value="Ribosomal_bS20_sf"/>
</dbReference>
<dbReference type="InterPro" id="IPR002583">
    <property type="entry name" value="Ribosomal_bS20"/>
</dbReference>
<dbReference type="GO" id="GO:0003735">
    <property type="term" value="F:structural constituent of ribosome"/>
    <property type="evidence" value="ECO:0007669"/>
    <property type="project" value="InterPro"/>
</dbReference>
<dbReference type="GO" id="GO:1990904">
    <property type="term" value="C:ribonucleoprotein complex"/>
    <property type="evidence" value="ECO:0007669"/>
    <property type="project" value="UniProtKB-KW"/>
</dbReference>
<dbReference type="Pfam" id="PF01649">
    <property type="entry name" value="Ribosomal_S20p"/>
    <property type="match status" value="1"/>
</dbReference>
<dbReference type="HAMAP" id="MF_00500">
    <property type="entry name" value="Ribosomal_bS20"/>
    <property type="match status" value="1"/>
</dbReference>
<evidence type="ECO:0000313" key="7">
    <source>
        <dbReference type="EMBL" id="PJC28428.1"/>
    </source>
</evidence>
<dbReference type="NCBIfam" id="TIGR00029">
    <property type="entry name" value="S20"/>
    <property type="match status" value="1"/>
</dbReference>
<dbReference type="AlphaFoldDB" id="A0A2M8ETJ1"/>
<comment type="similarity">
    <text evidence="6">Belongs to the bacterial ribosomal protein bS20 family.</text>
</comment>
<evidence type="ECO:0000256" key="4">
    <source>
        <dbReference type="ARBA" id="ARBA00023274"/>
    </source>
</evidence>
<proteinExistence type="inferred from homology"/>
<dbReference type="EMBL" id="PFSF01000005">
    <property type="protein sequence ID" value="PJC28428.1"/>
    <property type="molecule type" value="Genomic_DNA"/>
</dbReference>
<keyword evidence="3 6" id="KW-0689">Ribosomal protein</keyword>
<dbReference type="GO" id="GO:0005840">
    <property type="term" value="C:ribosome"/>
    <property type="evidence" value="ECO:0007669"/>
    <property type="project" value="UniProtKB-KW"/>
</dbReference>
<accession>A0A2M8ETJ1</accession>
<evidence type="ECO:0000256" key="6">
    <source>
        <dbReference type="HAMAP-Rule" id="MF_00500"/>
    </source>
</evidence>
<gene>
    <name evidence="6" type="primary">rpsT</name>
    <name evidence="7" type="ORF">CO054_00190</name>
</gene>
<evidence type="ECO:0000256" key="1">
    <source>
        <dbReference type="ARBA" id="ARBA00022730"/>
    </source>
</evidence>
<dbReference type="GO" id="GO:0019843">
    <property type="term" value="F:rRNA binding"/>
    <property type="evidence" value="ECO:0007669"/>
    <property type="project" value="UniProtKB-UniRule"/>
</dbReference>
<name>A0A2M8ETJ1_9BACT</name>
<sequence>MPVSKSAKKALRRDRRRGKINLKIRHQVKMAIKAVHKNPTKKTLTQAFGWLDKAAKKNIFHKNKAARLKSRLRKLLKKL</sequence>
<dbReference type="Proteomes" id="UP000229816">
    <property type="component" value="Unassembled WGS sequence"/>
</dbReference>
<protein>
    <recommendedName>
        <fullName evidence="5 6">Small ribosomal subunit protein bS20</fullName>
    </recommendedName>
</protein>
<keyword evidence="4 6" id="KW-0687">Ribonucleoprotein</keyword>
<keyword evidence="2 6" id="KW-0694">RNA-binding</keyword>
<comment type="function">
    <text evidence="6">Binds directly to 16S ribosomal RNA.</text>
</comment>
<evidence type="ECO:0000256" key="2">
    <source>
        <dbReference type="ARBA" id="ARBA00022884"/>
    </source>
</evidence>
<keyword evidence="1 6" id="KW-0699">rRNA-binding</keyword>
<evidence type="ECO:0000313" key="8">
    <source>
        <dbReference type="Proteomes" id="UP000229816"/>
    </source>
</evidence>
<comment type="caution">
    <text evidence="7">The sequence shown here is derived from an EMBL/GenBank/DDBJ whole genome shotgun (WGS) entry which is preliminary data.</text>
</comment>
<evidence type="ECO:0000256" key="5">
    <source>
        <dbReference type="ARBA" id="ARBA00035136"/>
    </source>
</evidence>
<organism evidence="7 8">
    <name type="scientific">Candidatus Shapirobacteria bacterium CG_4_9_14_0_2_um_filter_39_11</name>
    <dbReference type="NCBI Taxonomy" id="1974478"/>
    <lineage>
        <taxon>Bacteria</taxon>
        <taxon>Candidatus Shapironibacteriota</taxon>
    </lineage>
</organism>
<evidence type="ECO:0000256" key="3">
    <source>
        <dbReference type="ARBA" id="ARBA00022980"/>
    </source>
</evidence>